<reference evidence="1" key="2">
    <citation type="submission" date="2020-08" db="EMBL/GenBank/DDBJ databases">
        <title>Plant Genome Project.</title>
        <authorList>
            <person name="Zhang R.-G."/>
        </authorList>
    </citation>
    <scope>NUCLEOTIDE SEQUENCE</scope>
    <source>
        <strain evidence="1">Huo1</strain>
        <tissue evidence="1">Leaf</tissue>
    </source>
</reference>
<dbReference type="EMBL" id="PNBA02000018">
    <property type="protein sequence ID" value="KAG6392304.1"/>
    <property type="molecule type" value="Genomic_DNA"/>
</dbReference>
<protein>
    <submittedName>
        <fullName evidence="1">Uncharacterized protein</fullName>
    </submittedName>
</protein>
<dbReference type="Proteomes" id="UP000298416">
    <property type="component" value="Unassembled WGS sequence"/>
</dbReference>
<name>A0A8X8WDS3_SALSN</name>
<gene>
    <name evidence="1" type="ORF">SASPL_146519</name>
</gene>
<accession>A0A8X8WDS3</accession>
<dbReference type="AlphaFoldDB" id="A0A8X8WDS3"/>
<evidence type="ECO:0000313" key="2">
    <source>
        <dbReference type="Proteomes" id="UP000298416"/>
    </source>
</evidence>
<evidence type="ECO:0000313" key="1">
    <source>
        <dbReference type="EMBL" id="KAG6392304.1"/>
    </source>
</evidence>
<sequence>MLIHEWRKQVISARQTSREFLQNKKKIRFRHVKSKYIICSTLSRWGGYEDHRAGGFISRNYSVNSFSQQLLAKQTMTEEEKKCSIFDSMLQIAQFLVLTIFAFCSPLDAGVTESLFARNLVDPGPPLDNPIPKSSFDPELEFHI</sequence>
<reference evidence="1" key="1">
    <citation type="submission" date="2018-01" db="EMBL/GenBank/DDBJ databases">
        <authorList>
            <person name="Mao J.F."/>
        </authorList>
    </citation>
    <scope>NUCLEOTIDE SEQUENCE</scope>
    <source>
        <strain evidence="1">Huo1</strain>
        <tissue evidence="1">Leaf</tissue>
    </source>
</reference>
<keyword evidence="2" id="KW-1185">Reference proteome</keyword>
<organism evidence="1">
    <name type="scientific">Salvia splendens</name>
    <name type="common">Scarlet sage</name>
    <dbReference type="NCBI Taxonomy" id="180675"/>
    <lineage>
        <taxon>Eukaryota</taxon>
        <taxon>Viridiplantae</taxon>
        <taxon>Streptophyta</taxon>
        <taxon>Embryophyta</taxon>
        <taxon>Tracheophyta</taxon>
        <taxon>Spermatophyta</taxon>
        <taxon>Magnoliopsida</taxon>
        <taxon>eudicotyledons</taxon>
        <taxon>Gunneridae</taxon>
        <taxon>Pentapetalae</taxon>
        <taxon>asterids</taxon>
        <taxon>lamiids</taxon>
        <taxon>Lamiales</taxon>
        <taxon>Lamiaceae</taxon>
        <taxon>Nepetoideae</taxon>
        <taxon>Mentheae</taxon>
        <taxon>Salviinae</taxon>
        <taxon>Salvia</taxon>
        <taxon>Salvia subgen. Calosphace</taxon>
        <taxon>core Calosphace</taxon>
    </lineage>
</organism>
<comment type="caution">
    <text evidence="1">The sequence shown here is derived from an EMBL/GenBank/DDBJ whole genome shotgun (WGS) entry which is preliminary data.</text>
</comment>
<proteinExistence type="predicted"/>